<protein>
    <submittedName>
        <fullName evidence="1">Uncharacterized protein</fullName>
    </submittedName>
</protein>
<reference evidence="1" key="1">
    <citation type="journal article" date="2014" name="Front. Microbiol.">
        <title>High frequency of phylogenetically diverse reductive dehalogenase-homologous genes in deep subseafloor sedimentary metagenomes.</title>
        <authorList>
            <person name="Kawai M."/>
            <person name="Futagami T."/>
            <person name="Toyoda A."/>
            <person name="Takaki Y."/>
            <person name="Nishi S."/>
            <person name="Hori S."/>
            <person name="Arai W."/>
            <person name="Tsubouchi T."/>
            <person name="Morono Y."/>
            <person name="Uchiyama I."/>
            <person name="Ito T."/>
            <person name="Fujiyama A."/>
            <person name="Inagaki F."/>
            <person name="Takami H."/>
        </authorList>
    </citation>
    <scope>NUCLEOTIDE SEQUENCE</scope>
    <source>
        <strain evidence="1">Expedition CK06-06</strain>
    </source>
</reference>
<accession>X1BT48</accession>
<dbReference type="EMBL" id="BART01015840">
    <property type="protein sequence ID" value="GAG75321.1"/>
    <property type="molecule type" value="Genomic_DNA"/>
</dbReference>
<dbReference type="AlphaFoldDB" id="X1BT48"/>
<organism evidence="1">
    <name type="scientific">marine sediment metagenome</name>
    <dbReference type="NCBI Taxonomy" id="412755"/>
    <lineage>
        <taxon>unclassified sequences</taxon>
        <taxon>metagenomes</taxon>
        <taxon>ecological metagenomes</taxon>
    </lineage>
</organism>
<name>X1BT48_9ZZZZ</name>
<gene>
    <name evidence="1" type="ORF">S01H4_30654</name>
</gene>
<comment type="caution">
    <text evidence="1">The sequence shown here is derived from an EMBL/GenBank/DDBJ whole genome shotgun (WGS) entry which is preliminary data.</text>
</comment>
<evidence type="ECO:0000313" key="1">
    <source>
        <dbReference type="EMBL" id="GAG75321.1"/>
    </source>
</evidence>
<proteinExistence type="predicted"/>
<sequence length="146" mass="16499">MNNTDEIRGLLVKAIIKGTAYPSKDSPHNRVELDKDLYNQALSLLPKPCETYIGKGKSTTECRKDCDVFEDWQKLEAQNADLVVEFQAQAKQSEQLEGEKKRLEEGGYVRHKHNCFMGEYNSILTGKGCTCGLSQALQEAKQKEKE</sequence>